<keyword evidence="2" id="KW-1185">Reference proteome</keyword>
<dbReference type="HOGENOM" id="CLU_619198_0_0_9"/>
<sequence>MNIIDFLHDSYQEGLRNLAQVQSETYEEAIEKYRDSFISEMILMRRKDNDIKSINKKTSKVIEFINDIPIGEIEEFFNKVLSVYIMWIDSKGKEALKNFEEILDSINYKQFKYDLSNNILFRGRQCESILTPFDMFHIPFNKRYLIGNQRYSLTGQPLLYLGFSVLDILAELDNNYYDYRNIKLCAYKMKVGFNVLDLRNSFYEYFQEDPLENILVNGDDSFPLGYNNIKEKFFKFILSSICTFEKRQEHRKFSFCEEYVLPQMLAQIAKENNFNGIIYCSTKLKNKDNDRLHKSAYKDNVAIFTNFCRNHVYDSELYSKFKISNPISQNHIKIITIDQVKELCDSIKVLDEDQNYRDYYLLGEKLDYDFSDITIDDKKYFEISVGQMHIYLVYNILIDIRNECIIKGRERHEFSN</sequence>
<name>W6RUP2_9CLOT</name>
<accession>W6RUP2</accession>
<dbReference type="AlphaFoldDB" id="W6RUP2"/>
<proteinExistence type="predicted"/>
<dbReference type="PATRIC" id="fig|1216932.3.peg.846"/>
<dbReference type="OrthoDB" id="7068172at2"/>
<dbReference type="STRING" id="1216932.CM240_0859"/>
<dbReference type="KEGG" id="clt:CM240_0859"/>
<evidence type="ECO:0000313" key="2">
    <source>
        <dbReference type="Proteomes" id="UP000019426"/>
    </source>
</evidence>
<dbReference type="Proteomes" id="UP000019426">
    <property type="component" value="Chromosome M2/40_rep1"/>
</dbReference>
<protein>
    <recommendedName>
        <fullName evidence="3">RES domain-containing protein</fullName>
    </recommendedName>
</protein>
<gene>
    <name evidence="1" type="ORF">CM240_0859</name>
</gene>
<dbReference type="eggNOG" id="ENOG50325ED">
    <property type="taxonomic scope" value="Bacteria"/>
</dbReference>
<evidence type="ECO:0000313" key="1">
    <source>
        <dbReference type="EMBL" id="CDM68023.1"/>
    </source>
</evidence>
<organism evidence="1 2">
    <name type="scientific">Clostridium bornimense</name>
    <dbReference type="NCBI Taxonomy" id="1216932"/>
    <lineage>
        <taxon>Bacteria</taxon>
        <taxon>Bacillati</taxon>
        <taxon>Bacillota</taxon>
        <taxon>Clostridia</taxon>
        <taxon>Eubacteriales</taxon>
        <taxon>Clostridiaceae</taxon>
        <taxon>Clostridium</taxon>
    </lineage>
</organism>
<dbReference type="RefSeq" id="WP_044036803.1">
    <property type="nucleotide sequence ID" value="NZ_HG917868.1"/>
</dbReference>
<reference evidence="1 2" key="1">
    <citation type="submission" date="2013-11" db="EMBL/GenBank/DDBJ databases">
        <title>Complete genome sequence of Clostridum sp. M2/40.</title>
        <authorList>
            <person name="Wibberg D."/>
            <person name="Puehler A."/>
            <person name="Schlueter A."/>
        </authorList>
    </citation>
    <scope>NUCLEOTIDE SEQUENCE [LARGE SCALE GENOMIC DNA]</scope>
    <source>
        <strain evidence="2">M2/40</strain>
    </source>
</reference>
<evidence type="ECO:0008006" key="3">
    <source>
        <dbReference type="Google" id="ProtNLM"/>
    </source>
</evidence>
<dbReference type="EMBL" id="HG917868">
    <property type="protein sequence ID" value="CDM68023.1"/>
    <property type="molecule type" value="Genomic_DNA"/>
</dbReference>